<evidence type="ECO:0000313" key="2">
    <source>
        <dbReference type="EMBL" id="KAJ3831655.1"/>
    </source>
</evidence>
<reference evidence="2" key="1">
    <citation type="submission" date="2022-08" db="EMBL/GenBank/DDBJ databases">
        <authorList>
            <consortium name="DOE Joint Genome Institute"/>
            <person name="Min B."/>
            <person name="Riley R."/>
            <person name="Sierra-Patev S."/>
            <person name="Naranjo-Ortiz M."/>
            <person name="Looney B."/>
            <person name="Konkel Z."/>
            <person name="Slot J.C."/>
            <person name="Sakamoto Y."/>
            <person name="Steenwyk J.L."/>
            <person name="Rokas A."/>
            <person name="Carro J."/>
            <person name="Camarero S."/>
            <person name="Ferreira P."/>
            <person name="Molpeceres G."/>
            <person name="Ruiz-Duenas F.J."/>
            <person name="Serrano A."/>
            <person name="Henrissat B."/>
            <person name="Drula E."/>
            <person name="Hughes K.W."/>
            <person name="Mata J.L."/>
            <person name="Ishikawa N.K."/>
            <person name="Vargas-Isla R."/>
            <person name="Ushijima S."/>
            <person name="Smith C.A."/>
            <person name="Ahrendt S."/>
            <person name="Andreopoulos W."/>
            <person name="He G."/>
            <person name="Labutti K."/>
            <person name="Lipzen A."/>
            <person name="Ng V."/>
            <person name="Sandor L."/>
            <person name="Barry K."/>
            <person name="Martinez A.T."/>
            <person name="Xiao Y."/>
            <person name="Gibbons J.G."/>
            <person name="Terashima K."/>
            <person name="Hibbett D.S."/>
            <person name="Grigoriev I.V."/>
        </authorList>
    </citation>
    <scope>NUCLEOTIDE SEQUENCE</scope>
    <source>
        <strain evidence="2">TFB9207</strain>
    </source>
</reference>
<gene>
    <name evidence="2" type="ORF">F5878DRAFT_667331</name>
</gene>
<dbReference type="EMBL" id="MU807318">
    <property type="protein sequence ID" value="KAJ3831655.1"/>
    <property type="molecule type" value="Genomic_DNA"/>
</dbReference>
<keyword evidence="3" id="KW-1185">Reference proteome</keyword>
<protein>
    <submittedName>
        <fullName evidence="2">Uncharacterized protein</fullName>
    </submittedName>
</protein>
<feature type="coiled-coil region" evidence="1">
    <location>
        <begin position="121"/>
        <end position="176"/>
    </location>
</feature>
<evidence type="ECO:0000256" key="1">
    <source>
        <dbReference type="SAM" id="Coils"/>
    </source>
</evidence>
<evidence type="ECO:0000313" key="3">
    <source>
        <dbReference type="Proteomes" id="UP001163846"/>
    </source>
</evidence>
<accession>A0AA38NW61</accession>
<name>A0AA38NW61_9AGAR</name>
<comment type="caution">
    <text evidence="2">The sequence shown here is derived from an EMBL/GenBank/DDBJ whole genome shotgun (WGS) entry which is preliminary data.</text>
</comment>
<dbReference type="Proteomes" id="UP001163846">
    <property type="component" value="Unassembled WGS sequence"/>
</dbReference>
<organism evidence="2 3">
    <name type="scientific">Lentinula raphanica</name>
    <dbReference type="NCBI Taxonomy" id="153919"/>
    <lineage>
        <taxon>Eukaryota</taxon>
        <taxon>Fungi</taxon>
        <taxon>Dikarya</taxon>
        <taxon>Basidiomycota</taxon>
        <taxon>Agaricomycotina</taxon>
        <taxon>Agaricomycetes</taxon>
        <taxon>Agaricomycetidae</taxon>
        <taxon>Agaricales</taxon>
        <taxon>Marasmiineae</taxon>
        <taxon>Omphalotaceae</taxon>
        <taxon>Lentinula</taxon>
    </lineage>
</organism>
<proteinExistence type="predicted"/>
<keyword evidence="1" id="KW-0175">Coiled coil</keyword>
<sequence length="510" mass="57136">MSSFVSPVLPVVPFNSPVATDSFVSLDRLAAIAATDVASPGDLRRALLSLLNDNRLLGPKFDVECLPSGFVDGLASCITGYVSGYHDLTRVHQGELAQQLINSKEQQAILEQERDTVVRYMDSVIEDRDRLDAERRQLQADHLELLQRFEDVQSDRDALQEESHGLYAEFTRLENEEVRLETANTRLLETRDVLVSQNEKLFKDLMSVQESLSLAQGQNRMTDTLHELAQTKEELTRVCRDLALSRSTAESVQDSNSLHLSTLNRKDEQIGALHDMVRSLEQQLFQVRAASAIISQRHTDLVVAHNNTCCTLDATVAFARRMSSGLILLRSIDFVPFMAAIREDITILIRHCASADWNHSLELCQHLSQSLQTIKSITGEAFDDRNRRLELMDMDELFMFAEGVNDASHGRPRIPFLNLNFNRVDPDLPSTLQNTPGSNWSSLNAFVYPGHLLNDASSSAESASEVMTPPIESDFQSPPYCPQSPETIIDDDLQEEFLGDGDLMYPGLDD</sequence>
<dbReference type="AlphaFoldDB" id="A0AA38NW61"/>